<comment type="caution">
    <text evidence="2">The sequence shown here is derived from an EMBL/GenBank/DDBJ whole genome shotgun (WGS) entry which is preliminary data.</text>
</comment>
<keyword evidence="1" id="KW-1133">Transmembrane helix</keyword>
<dbReference type="AlphaFoldDB" id="A0A9W9DRP9"/>
<evidence type="ECO:0000313" key="3">
    <source>
        <dbReference type="Proteomes" id="UP001150238"/>
    </source>
</evidence>
<proteinExistence type="predicted"/>
<dbReference type="EMBL" id="JANVFS010000013">
    <property type="protein sequence ID" value="KAJ4482782.1"/>
    <property type="molecule type" value="Genomic_DNA"/>
</dbReference>
<keyword evidence="1" id="KW-0472">Membrane</keyword>
<organism evidence="2 3">
    <name type="scientific">Lentinula lateritia</name>
    <dbReference type="NCBI Taxonomy" id="40482"/>
    <lineage>
        <taxon>Eukaryota</taxon>
        <taxon>Fungi</taxon>
        <taxon>Dikarya</taxon>
        <taxon>Basidiomycota</taxon>
        <taxon>Agaricomycotina</taxon>
        <taxon>Agaricomycetes</taxon>
        <taxon>Agaricomycetidae</taxon>
        <taxon>Agaricales</taxon>
        <taxon>Marasmiineae</taxon>
        <taxon>Omphalotaceae</taxon>
        <taxon>Lentinula</taxon>
    </lineage>
</organism>
<feature type="transmembrane region" description="Helical" evidence="1">
    <location>
        <begin position="35"/>
        <end position="58"/>
    </location>
</feature>
<name>A0A9W9DRP9_9AGAR</name>
<evidence type="ECO:0000256" key="1">
    <source>
        <dbReference type="SAM" id="Phobius"/>
    </source>
</evidence>
<keyword evidence="1" id="KW-0812">Transmembrane</keyword>
<dbReference type="Proteomes" id="UP001150238">
    <property type="component" value="Unassembled WGS sequence"/>
</dbReference>
<reference evidence="2" key="2">
    <citation type="journal article" date="2023" name="Proc. Natl. Acad. Sci. U.S.A.">
        <title>A global phylogenomic analysis of the shiitake genus Lentinula.</title>
        <authorList>
            <person name="Sierra-Patev S."/>
            <person name="Min B."/>
            <person name="Naranjo-Ortiz M."/>
            <person name="Looney B."/>
            <person name="Konkel Z."/>
            <person name="Slot J.C."/>
            <person name="Sakamoto Y."/>
            <person name="Steenwyk J.L."/>
            <person name="Rokas A."/>
            <person name="Carro J."/>
            <person name="Camarero S."/>
            <person name="Ferreira P."/>
            <person name="Molpeceres G."/>
            <person name="Ruiz-Duenas F.J."/>
            <person name="Serrano A."/>
            <person name="Henrissat B."/>
            <person name="Drula E."/>
            <person name="Hughes K.W."/>
            <person name="Mata J.L."/>
            <person name="Ishikawa N.K."/>
            <person name="Vargas-Isla R."/>
            <person name="Ushijima S."/>
            <person name="Smith C.A."/>
            <person name="Donoghue J."/>
            <person name="Ahrendt S."/>
            <person name="Andreopoulos W."/>
            <person name="He G."/>
            <person name="LaButti K."/>
            <person name="Lipzen A."/>
            <person name="Ng V."/>
            <person name="Riley R."/>
            <person name="Sandor L."/>
            <person name="Barry K."/>
            <person name="Martinez A.T."/>
            <person name="Xiao Y."/>
            <person name="Gibbons J.G."/>
            <person name="Terashima K."/>
            <person name="Grigoriev I.V."/>
            <person name="Hibbett D."/>
        </authorList>
    </citation>
    <scope>NUCLEOTIDE SEQUENCE</scope>
    <source>
        <strain evidence="2">Sp2 HRB7682 ss15</strain>
    </source>
</reference>
<evidence type="ECO:0000313" key="2">
    <source>
        <dbReference type="EMBL" id="KAJ4482782.1"/>
    </source>
</evidence>
<accession>A0A9W9DRP9</accession>
<sequence length="70" mass="7597">MRVISAVDALLCGVGPCVGCRYPLNAIRGTCPSTIWLFACNSIQTIQCLLLPLIFSFLDSSESFFSLYGC</sequence>
<gene>
    <name evidence="2" type="ORF">C8J55DRAFT_43161</name>
</gene>
<protein>
    <submittedName>
        <fullName evidence="2">Uncharacterized protein</fullName>
    </submittedName>
</protein>
<reference evidence="2" key="1">
    <citation type="submission" date="2022-08" db="EMBL/GenBank/DDBJ databases">
        <authorList>
            <consortium name="DOE Joint Genome Institute"/>
            <person name="Min B."/>
            <person name="Riley R."/>
            <person name="Sierra-Patev S."/>
            <person name="Naranjo-Ortiz M."/>
            <person name="Looney B."/>
            <person name="Konkel Z."/>
            <person name="Slot J.C."/>
            <person name="Sakamoto Y."/>
            <person name="Steenwyk J.L."/>
            <person name="Rokas A."/>
            <person name="Carro J."/>
            <person name="Camarero S."/>
            <person name="Ferreira P."/>
            <person name="Molpeceres G."/>
            <person name="Ruiz-Duenas F.J."/>
            <person name="Serrano A."/>
            <person name="Henrissat B."/>
            <person name="Drula E."/>
            <person name="Hughes K.W."/>
            <person name="Mata J.L."/>
            <person name="Ishikawa N.K."/>
            <person name="Vargas-Isla R."/>
            <person name="Ushijima S."/>
            <person name="Smith C.A."/>
            <person name="Ahrendt S."/>
            <person name="Andreopoulos W."/>
            <person name="He G."/>
            <person name="Labutti K."/>
            <person name="Lipzen A."/>
            <person name="Ng V."/>
            <person name="Sandor L."/>
            <person name="Barry K."/>
            <person name="Martinez A.T."/>
            <person name="Xiao Y."/>
            <person name="Gibbons J.G."/>
            <person name="Terashima K."/>
            <person name="Hibbett D.S."/>
            <person name="Grigoriev I.V."/>
        </authorList>
    </citation>
    <scope>NUCLEOTIDE SEQUENCE</scope>
    <source>
        <strain evidence="2">Sp2 HRB7682 ss15</strain>
    </source>
</reference>